<evidence type="ECO:0000313" key="1">
    <source>
        <dbReference type="EMBL" id="KAL3757070.1"/>
    </source>
</evidence>
<dbReference type="AlphaFoldDB" id="A0ABD3LZ74"/>
<evidence type="ECO:0000313" key="2">
    <source>
        <dbReference type="Proteomes" id="UP001530293"/>
    </source>
</evidence>
<comment type="caution">
    <text evidence="1">The sequence shown here is derived from an EMBL/GenBank/DDBJ whole genome shotgun (WGS) entry which is preliminary data.</text>
</comment>
<organism evidence="1 2">
    <name type="scientific">Discostella pseudostelligera</name>
    <dbReference type="NCBI Taxonomy" id="259834"/>
    <lineage>
        <taxon>Eukaryota</taxon>
        <taxon>Sar</taxon>
        <taxon>Stramenopiles</taxon>
        <taxon>Ochrophyta</taxon>
        <taxon>Bacillariophyta</taxon>
        <taxon>Coscinodiscophyceae</taxon>
        <taxon>Thalassiosirophycidae</taxon>
        <taxon>Stephanodiscales</taxon>
        <taxon>Stephanodiscaceae</taxon>
        <taxon>Discostella</taxon>
    </lineage>
</organism>
<dbReference type="EMBL" id="JALLBG020000273">
    <property type="protein sequence ID" value="KAL3757070.1"/>
    <property type="molecule type" value="Genomic_DNA"/>
</dbReference>
<sequence>MSDTVTESMTTNKGCVITQEAALQPIARRPGVLRIVPETLPYFPYSQTSLPSRLHHSKHRKQVDENAMGRNGKVIPNANLHNTSTIPSNSNSTKVSFTLFFFVDSTNRQSLSAIPAVSFWFRHALHSFNGTTGGDIDDNNNIIINENRVICIPNHPLPFESTIHDTLSEPVIPATIHSATETTQSSHNMLHPMLVHTGFYHLPFLHPKRLPLLRLLNATRVPSIIVVNNCSGRIVTQYGWEAVERECLGKLKQWTETNTGRIGNQYQTSEMNNYDRADKERCSVCHFESQVVEDWRRGKSGLPFYWHLLSWIL</sequence>
<dbReference type="Proteomes" id="UP001530293">
    <property type="component" value="Unassembled WGS sequence"/>
</dbReference>
<protein>
    <submittedName>
        <fullName evidence="1">Uncharacterized protein</fullName>
    </submittedName>
</protein>
<name>A0ABD3LZ74_9STRA</name>
<reference evidence="1 2" key="1">
    <citation type="submission" date="2024-10" db="EMBL/GenBank/DDBJ databases">
        <title>Updated reference genomes for cyclostephanoid diatoms.</title>
        <authorList>
            <person name="Roberts W.R."/>
            <person name="Alverson A.J."/>
        </authorList>
    </citation>
    <scope>NUCLEOTIDE SEQUENCE [LARGE SCALE GENOMIC DNA]</scope>
    <source>
        <strain evidence="1 2">AJA232-27</strain>
    </source>
</reference>
<gene>
    <name evidence="1" type="ORF">ACHAWU_002909</name>
</gene>
<keyword evidence="2" id="KW-1185">Reference proteome</keyword>
<accession>A0ABD3LZ74</accession>
<proteinExistence type="predicted"/>